<dbReference type="PANTHER" id="PTHR47926:SF514">
    <property type="entry name" value="TETRATRICOPEPTIDE-LIKE HELICAL DOMAIN SUPERFAMILY, DYW DOMAIN-CONTAINING PROTEIN"/>
    <property type="match status" value="1"/>
</dbReference>
<feature type="repeat" description="PPR" evidence="3">
    <location>
        <begin position="155"/>
        <end position="189"/>
    </location>
</feature>
<dbReference type="Proteomes" id="UP001497516">
    <property type="component" value="Chromosome 10"/>
</dbReference>
<evidence type="ECO:0000313" key="5">
    <source>
        <dbReference type="EMBL" id="CAL1361472.1"/>
    </source>
</evidence>
<organism evidence="5 6">
    <name type="scientific">Linum trigynum</name>
    <dbReference type="NCBI Taxonomy" id="586398"/>
    <lineage>
        <taxon>Eukaryota</taxon>
        <taxon>Viridiplantae</taxon>
        <taxon>Streptophyta</taxon>
        <taxon>Embryophyta</taxon>
        <taxon>Tracheophyta</taxon>
        <taxon>Spermatophyta</taxon>
        <taxon>Magnoliopsida</taxon>
        <taxon>eudicotyledons</taxon>
        <taxon>Gunneridae</taxon>
        <taxon>Pentapetalae</taxon>
        <taxon>rosids</taxon>
        <taxon>fabids</taxon>
        <taxon>Malpighiales</taxon>
        <taxon>Linaceae</taxon>
        <taxon>Linum</taxon>
    </lineage>
</organism>
<dbReference type="FunFam" id="1.25.40.10:FF:000361">
    <property type="entry name" value="Pentatricopeptide repeat-containing protein chloroplastic"/>
    <property type="match status" value="2"/>
</dbReference>
<accession>A0AAV2D032</accession>
<feature type="repeat" description="PPR" evidence="3">
    <location>
        <begin position="330"/>
        <end position="364"/>
    </location>
</feature>
<sequence length="884" mass="98050">MSSSYILQPLASISLPSPASSLQAQQPALSVHQYSSPHPLLSTSKPSMSTSRSQDWWVESLRAKTGSNQFHEAVSVYIDMILSGANPDNFIFPPVLKAVAGLHDLSLGKQVHAHAIKFGHEGSVRSVANALVNVYGKCGELSDAYKMFDGITERDSVSWNSMISALCRAEEWETALESFRLMLAEDLEPSSFTLVSVALACSNLDKHQGLRLGKQLHGYSLRTGHWMKTFTNNALMSMYARMGRVDEAKGLFKLFDHRNLVSWNTMISSLSQNERFMEALVFLQRMVREGIKPDGVTFASVLPACSCLEMLSAGKQIHAYALRNGELIDNSFVGSALVDMYCNCGQVESGHRVFERILDKRIGLWNAMIAGYAQNEHDEQALMLFLRMETDAGLHPNATTMASVVPACVRCEAFSSKESIHGYVIKIGFETNRYVQNALMDMYSRMGKMEISKSIFDSMEVRDVVSWNTIITGYVISGCFDQALEMLQGMQKTDRDDGRLAGFKPNSVTLMTILPGCAWMAALAKGKEIHTYAIRNGLASDVTVGSALVDMYAKCGCLNLSRRVFTGMTNKNIITWNVIIMAYGMHGQGDEALKLFQDMASRAKFGGVKPNEITLISVFAACSHSGFVDEGLRIFHSMKADYGIEVTADHYACVVDLLGRAGQVEQAYELLNSMPSGFDKIGAWSSLLGACRLHQKVEIGEIAAESLIQLQPDVDSHYVLLSNIYASVGMWEKAMGVRKRMEELGVKKEAGCSWIEYGDEVHKFLAGDMSHPQSEKLHGFLELLYERMKKEGYVPDTSCVLHNVGEDEKEILLCGHSEKLAIAFGILNTPPGTTIRVAKNLRVCNDCHTASKYISKIEERDIVLRDVKRFHHFRNGTCSCGDYW</sequence>
<feature type="repeat" description="PPR" evidence="3">
    <location>
        <begin position="572"/>
        <end position="602"/>
    </location>
</feature>
<dbReference type="InterPro" id="IPR002885">
    <property type="entry name" value="PPR_rpt"/>
</dbReference>
<dbReference type="GO" id="GO:0008270">
    <property type="term" value="F:zinc ion binding"/>
    <property type="evidence" value="ECO:0007669"/>
    <property type="project" value="InterPro"/>
</dbReference>
<dbReference type="FunFam" id="1.25.40.10:FF:000031">
    <property type="entry name" value="Pentatricopeptide repeat-containing protein mitochondrial"/>
    <property type="match status" value="1"/>
</dbReference>
<evidence type="ECO:0000313" key="6">
    <source>
        <dbReference type="Proteomes" id="UP001497516"/>
    </source>
</evidence>
<dbReference type="Pfam" id="PF13041">
    <property type="entry name" value="PPR_2"/>
    <property type="match status" value="3"/>
</dbReference>
<proteinExistence type="inferred from homology"/>
<evidence type="ECO:0000256" key="3">
    <source>
        <dbReference type="PROSITE-ProRule" id="PRU00708"/>
    </source>
</evidence>
<evidence type="ECO:0000256" key="2">
    <source>
        <dbReference type="ARBA" id="ARBA00022737"/>
    </source>
</evidence>
<dbReference type="Pfam" id="PF20431">
    <property type="entry name" value="E_motif"/>
    <property type="match status" value="1"/>
</dbReference>
<keyword evidence="2" id="KW-0677">Repeat</keyword>
<evidence type="ECO:0000259" key="4">
    <source>
        <dbReference type="Pfam" id="PF14432"/>
    </source>
</evidence>
<dbReference type="EMBL" id="OZ034814">
    <property type="protein sequence ID" value="CAL1361472.1"/>
    <property type="molecule type" value="Genomic_DNA"/>
</dbReference>
<evidence type="ECO:0000256" key="1">
    <source>
        <dbReference type="ARBA" id="ARBA00006643"/>
    </source>
</evidence>
<dbReference type="PROSITE" id="PS51375">
    <property type="entry name" value="PPR"/>
    <property type="match status" value="5"/>
</dbReference>
<dbReference type="GO" id="GO:0003723">
    <property type="term" value="F:RNA binding"/>
    <property type="evidence" value="ECO:0007669"/>
    <property type="project" value="InterPro"/>
</dbReference>
<dbReference type="AlphaFoldDB" id="A0AAV2D032"/>
<gene>
    <name evidence="5" type="ORF">LTRI10_LOCUS8846</name>
</gene>
<comment type="similarity">
    <text evidence="1">Belongs to the PPR family. PCMP-H subfamily.</text>
</comment>
<dbReference type="NCBIfam" id="TIGR00756">
    <property type="entry name" value="PPR"/>
    <property type="match status" value="6"/>
</dbReference>
<dbReference type="GO" id="GO:0009451">
    <property type="term" value="P:RNA modification"/>
    <property type="evidence" value="ECO:0007669"/>
    <property type="project" value="InterPro"/>
</dbReference>
<dbReference type="FunFam" id="1.25.40.10:FF:000733">
    <property type="entry name" value="Pentatricopeptide repeat-containing protein, chloroplastic"/>
    <property type="match status" value="1"/>
</dbReference>
<dbReference type="PANTHER" id="PTHR47926">
    <property type="entry name" value="PENTATRICOPEPTIDE REPEAT-CONTAINING PROTEIN"/>
    <property type="match status" value="1"/>
</dbReference>
<feature type="repeat" description="PPR" evidence="3">
    <location>
        <begin position="463"/>
        <end position="493"/>
    </location>
</feature>
<keyword evidence="6" id="KW-1185">Reference proteome</keyword>
<dbReference type="Pfam" id="PF01535">
    <property type="entry name" value="PPR"/>
    <property type="match status" value="7"/>
</dbReference>
<dbReference type="InterPro" id="IPR032867">
    <property type="entry name" value="DYW_dom"/>
</dbReference>
<dbReference type="Pfam" id="PF14432">
    <property type="entry name" value="DYW_deaminase"/>
    <property type="match status" value="1"/>
</dbReference>
<dbReference type="Gene3D" id="1.25.40.10">
    <property type="entry name" value="Tetratricopeptide repeat domain"/>
    <property type="match status" value="5"/>
</dbReference>
<feature type="repeat" description="PPR" evidence="3">
    <location>
        <begin position="259"/>
        <end position="293"/>
    </location>
</feature>
<dbReference type="InterPro" id="IPR046848">
    <property type="entry name" value="E_motif"/>
</dbReference>
<dbReference type="FunFam" id="1.25.40.10:FF:000343">
    <property type="entry name" value="Pentatricopeptide repeat-containing protein At3g58590"/>
    <property type="match status" value="1"/>
</dbReference>
<feature type="domain" description="DYW" evidence="4">
    <location>
        <begin position="792"/>
        <end position="884"/>
    </location>
</feature>
<name>A0AAV2D032_9ROSI</name>
<dbReference type="InterPro" id="IPR011990">
    <property type="entry name" value="TPR-like_helical_dom_sf"/>
</dbReference>
<dbReference type="InterPro" id="IPR046960">
    <property type="entry name" value="PPR_At4g14850-like_plant"/>
</dbReference>
<protein>
    <recommendedName>
        <fullName evidence="4">DYW domain-containing protein</fullName>
    </recommendedName>
</protein>
<reference evidence="5 6" key="1">
    <citation type="submission" date="2024-04" db="EMBL/GenBank/DDBJ databases">
        <authorList>
            <person name="Fracassetti M."/>
        </authorList>
    </citation>
    <scope>NUCLEOTIDE SEQUENCE [LARGE SCALE GENOMIC DNA]</scope>
</reference>
<dbReference type="FunFam" id="1.25.40.10:FF:000366">
    <property type="entry name" value="Pentatricopeptide (PPR) repeat-containing protein"/>
    <property type="match status" value="1"/>
</dbReference>